<evidence type="ECO:0000313" key="1">
    <source>
        <dbReference type="EMBL" id="MBL1087875.1"/>
    </source>
</evidence>
<evidence type="ECO:0000313" key="2">
    <source>
        <dbReference type="Proteomes" id="UP000629371"/>
    </source>
</evidence>
<accession>A0ABS1MIR2</accession>
<dbReference type="InterPro" id="IPR012347">
    <property type="entry name" value="Ferritin-like"/>
</dbReference>
<dbReference type="InterPro" id="IPR009078">
    <property type="entry name" value="Ferritin-like_SF"/>
</dbReference>
<dbReference type="Pfam" id="PF05974">
    <property type="entry name" value="DUF892"/>
    <property type="match status" value="1"/>
</dbReference>
<organism evidence="1 2">
    <name type="scientific">Streptomyces siderophoricus</name>
    <dbReference type="NCBI Taxonomy" id="2802281"/>
    <lineage>
        <taxon>Bacteria</taxon>
        <taxon>Bacillati</taxon>
        <taxon>Actinomycetota</taxon>
        <taxon>Actinomycetes</taxon>
        <taxon>Kitasatosporales</taxon>
        <taxon>Streptomycetaceae</taxon>
        <taxon>Streptomyces</taxon>
    </lineage>
</organism>
<proteinExistence type="predicted"/>
<gene>
    <name evidence="1" type="ORF">JK360_00440</name>
</gene>
<comment type="caution">
    <text evidence="1">The sequence shown here is derived from an EMBL/GenBank/DDBJ whole genome shotgun (WGS) entry which is preliminary data.</text>
</comment>
<dbReference type="Gene3D" id="1.20.1260.10">
    <property type="match status" value="1"/>
</dbReference>
<name>A0ABS1MIR2_9ACTN</name>
<dbReference type="Proteomes" id="UP000629371">
    <property type="component" value="Unassembled WGS sequence"/>
</dbReference>
<dbReference type="InterPro" id="IPR010287">
    <property type="entry name" value="DUF892_YciF-like"/>
</dbReference>
<dbReference type="RefSeq" id="WP_201801121.1">
    <property type="nucleotide sequence ID" value="NZ_JAERRI010000001.1"/>
</dbReference>
<dbReference type="EMBL" id="JAERRI010000001">
    <property type="protein sequence ID" value="MBL1087875.1"/>
    <property type="molecule type" value="Genomic_DNA"/>
</dbReference>
<keyword evidence="2" id="KW-1185">Reference proteome</keyword>
<dbReference type="SUPFAM" id="SSF47240">
    <property type="entry name" value="Ferritin-like"/>
    <property type="match status" value="1"/>
</dbReference>
<sequence length="179" mass="20058">MSEKTAEDQYLRHLKETRSLERLINTALGSLIASTHAPELRKPLAAHREVTRRHITALGSRLHAYDEQPSTVKDLTLRLVGTGYALLARPRRDHAGKHARDAYTLIHLLLAGYEMLHHLAVRNGDEQTARLLEQHIAEERAAAALIDTTWDLVADLSLRHAGVMAAPPVKPPHTYAKER</sequence>
<protein>
    <submittedName>
        <fullName evidence="1">DUF892 family protein</fullName>
    </submittedName>
</protein>
<reference evidence="1 2" key="1">
    <citation type="submission" date="2021-01" db="EMBL/GenBank/DDBJ databases">
        <title>WGS of actinomycetes isolated from Thailand.</title>
        <authorList>
            <person name="Thawai C."/>
        </authorList>
    </citation>
    <scope>NUCLEOTIDE SEQUENCE [LARGE SCALE GENOMIC DNA]</scope>
    <source>
        <strain evidence="1 2">CH9-7</strain>
    </source>
</reference>